<evidence type="ECO:0000256" key="1">
    <source>
        <dbReference type="SAM" id="SignalP"/>
    </source>
</evidence>
<protein>
    <submittedName>
        <fullName evidence="2">YfaZ family outer membrane protein</fullName>
    </submittedName>
</protein>
<organism evidence="2 3">
    <name type="scientific">Parathalassolituus penaei</name>
    <dbReference type="NCBI Taxonomy" id="2997323"/>
    <lineage>
        <taxon>Bacteria</taxon>
        <taxon>Pseudomonadati</taxon>
        <taxon>Pseudomonadota</taxon>
        <taxon>Gammaproteobacteria</taxon>
        <taxon>Oceanospirillales</taxon>
        <taxon>Oceanospirillaceae</taxon>
        <taxon>Parathalassolituus</taxon>
    </lineage>
</organism>
<dbReference type="Pfam" id="PF07437">
    <property type="entry name" value="YfaZ"/>
    <property type="match status" value="1"/>
</dbReference>
<dbReference type="InterPro" id="IPR009998">
    <property type="entry name" value="YfaZ"/>
</dbReference>
<evidence type="ECO:0000313" key="3">
    <source>
        <dbReference type="Proteomes" id="UP001150830"/>
    </source>
</evidence>
<name>A0A9X3EBQ1_9GAMM</name>
<gene>
    <name evidence="2" type="ORF">OUO13_05605</name>
</gene>
<accession>A0A9X3EBQ1</accession>
<feature type="signal peptide" evidence="1">
    <location>
        <begin position="1"/>
        <end position="19"/>
    </location>
</feature>
<reference evidence="2" key="1">
    <citation type="submission" date="2022-11" db="EMBL/GenBank/DDBJ databases">
        <title>Parathalassolutuus dongxingensis gen. nov., sp. nov., a novel member of family Oceanospirillaceae isolated from a coastal shrimp pond in Guangxi, China.</title>
        <authorList>
            <person name="Chen H."/>
        </authorList>
    </citation>
    <scope>NUCLEOTIDE SEQUENCE</scope>
    <source>
        <strain evidence="2">G-43</strain>
    </source>
</reference>
<dbReference type="Proteomes" id="UP001150830">
    <property type="component" value="Unassembled WGS sequence"/>
</dbReference>
<feature type="chain" id="PRO_5040798672" evidence="1">
    <location>
        <begin position="20"/>
        <end position="192"/>
    </location>
</feature>
<dbReference type="RefSeq" id="WP_283172865.1">
    <property type="nucleotide sequence ID" value="NZ_JAPNOA010000018.1"/>
</dbReference>
<evidence type="ECO:0000313" key="2">
    <source>
        <dbReference type="EMBL" id="MCY0964652.1"/>
    </source>
</evidence>
<comment type="caution">
    <text evidence="2">The sequence shown here is derived from an EMBL/GenBank/DDBJ whole genome shotgun (WGS) entry which is preliminary data.</text>
</comment>
<sequence>MKGSVVAGVMLAAASAANAGGAVDISVADEALRLAYDATATRTGMHVNLSGLHHTHEGNIVGAGLHAVDVRNRNTNLFIGVGAKLFAFDTGNFEDVNGDPFSGSALGLGGFFRYSFRVQPDVSVAAYAYYAPPVTSFGDADNFINTDWRLQYNLIPAARIYGGYRYNSINLEGVRHDYRLGEGWHVGLTMDF</sequence>
<keyword evidence="3" id="KW-1185">Reference proteome</keyword>
<dbReference type="AlphaFoldDB" id="A0A9X3EBQ1"/>
<proteinExistence type="predicted"/>
<dbReference type="EMBL" id="JAPNOA010000018">
    <property type="protein sequence ID" value="MCY0964652.1"/>
    <property type="molecule type" value="Genomic_DNA"/>
</dbReference>
<keyword evidence="1" id="KW-0732">Signal</keyword>